<keyword evidence="2" id="KW-1185">Reference proteome</keyword>
<dbReference type="Proteomes" id="UP001732700">
    <property type="component" value="Chromosome 2A"/>
</dbReference>
<protein>
    <submittedName>
        <fullName evidence="1">Uncharacterized protein</fullName>
    </submittedName>
</protein>
<evidence type="ECO:0000313" key="1">
    <source>
        <dbReference type="EnsemblPlants" id="AVESA.00010b.r2.2AG0197010.1.CDS.1"/>
    </source>
</evidence>
<organism evidence="1 2">
    <name type="scientific">Avena sativa</name>
    <name type="common">Oat</name>
    <dbReference type="NCBI Taxonomy" id="4498"/>
    <lineage>
        <taxon>Eukaryota</taxon>
        <taxon>Viridiplantae</taxon>
        <taxon>Streptophyta</taxon>
        <taxon>Embryophyta</taxon>
        <taxon>Tracheophyta</taxon>
        <taxon>Spermatophyta</taxon>
        <taxon>Magnoliopsida</taxon>
        <taxon>Liliopsida</taxon>
        <taxon>Poales</taxon>
        <taxon>Poaceae</taxon>
        <taxon>BOP clade</taxon>
        <taxon>Pooideae</taxon>
        <taxon>Poodae</taxon>
        <taxon>Poeae</taxon>
        <taxon>Poeae Chloroplast Group 1 (Aveneae type)</taxon>
        <taxon>Aveninae</taxon>
        <taxon>Avena</taxon>
    </lineage>
</organism>
<reference evidence="1" key="2">
    <citation type="submission" date="2025-09" db="UniProtKB">
        <authorList>
            <consortium name="EnsemblPlants"/>
        </authorList>
    </citation>
    <scope>IDENTIFICATION</scope>
</reference>
<dbReference type="EnsemblPlants" id="AVESA.00010b.r2.2AG0197010.1">
    <property type="protein sequence ID" value="AVESA.00010b.r2.2AG0197010.1.CDS.1"/>
    <property type="gene ID" value="AVESA.00010b.r2.2AG0197010"/>
</dbReference>
<reference evidence="1" key="1">
    <citation type="submission" date="2021-05" db="EMBL/GenBank/DDBJ databases">
        <authorList>
            <person name="Scholz U."/>
            <person name="Mascher M."/>
            <person name="Fiebig A."/>
        </authorList>
    </citation>
    <scope>NUCLEOTIDE SEQUENCE [LARGE SCALE GENOMIC DNA]</scope>
</reference>
<accession>A0ACD5U826</accession>
<proteinExistence type="predicted"/>
<sequence length="340" mass="36474">MASELANLGLVSAAVAAAMTYARLAASRVGPGLARLAALLPVLLLLPVLPFTFSSIHLRIISAFFLVWLCGFKLLLLAAGYGPLNPALPVVRFVACAALPIKLRERGTDSSRSLPPEFFPAYAARAAVFAALISLRRFRARMPAYAVVAFDGAHMYLMLELFMASAAAFARALLGAELEPQFDRPYLASSLRDFWGRRWNLMVPGALRPSVYGPVRARLGAPAGVLATFLVSGLMHEVMFYYITLEGGTGEVTAFFVLHGACVVAERWCARQRGLWRPPRAVATAATLAFVAGTASWLFFAPVIRSGLDKAIVAECEGMMAALEAAARKLAAAAARLVRS</sequence>
<name>A0ACD5U826_AVESA</name>
<evidence type="ECO:0000313" key="2">
    <source>
        <dbReference type="Proteomes" id="UP001732700"/>
    </source>
</evidence>